<proteinExistence type="predicted"/>
<sequence length="57" mass="6439">MAKTLKVVYIVILLVSLFLLLIAATKQPCKSRKHCKTYRCPTPKVPNCVNGFCKCVR</sequence>
<accession>A0A0U8TRI1</accession>
<dbReference type="AlphaFoldDB" id="A0A0U8TRI1"/>
<dbReference type="InterPro" id="IPR009810">
    <property type="entry name" value="Nodulin_late_dom"/>
</dbReference>
<reference evidence="3" key="1">
    <citation type="journal article" date="2015" name="Mol. Plant Microbe Interact.">
        <title>Terminal bacteroid differentiation is associated with variable morphological changes in legume species belonging to the inverted repeat-lacking clade.</title>
        <authorList>
            <person name="Montiel J."/>
            <person name="Szucs A."/>
            <person name="Boboescu I.Z."/>
            <person name="Gherman V.D."/>
            <person name="Kondorosi E."/>
            <person name="Kereszt A."/>
        </authorList>
    </citation>
    <scope>NUCLEOTIDE SEQUENCE</scope>
</reference>
<evidence type="ECO:0000313" key="3">
    <source>
        <dbReference type="EMBL" id="DAA64989.1"/>
    </source>
</evidence>
<dbReference type="GO" id="GO:0046872">
    <property type="term" value="F:metal ion binding"/>
    <property type="evidence" value="ECO:0007669"/>
    <property type="project" value="InterPro"/>
</dbReference>
<feature type="domain" description="Late nodulin" evidence="2">
    <location>
        <begin position="1"/>
        <end position="54"/>
    </location>
</feature>
<feature type="chain" id="PRO_5006864718" evidence="1">
    <location>
        <begin position="32"/>
        <end position="57"/>
    </location>
</feature>
<organism evidence="3">
    <name type="scientific">Cicer arietinum</name>
    <name type="common">Chickpea</name>
    <name type="synonym">Garbanzo</name>
    <dbReference type="NCBI Taxonomy" id="3827"/>
    <lineage>
        <taxon>Eukaryota</taxon>
        <taxon>Viridiplantae</taxon>
        <taxon>Streptophyta</taxon>
        <taxon>Embryophyta</taxon>
        <taxon>Tracheophyta</taxon>
        <taxon>Spermatophyta</taxon>
        <taxon>Magnoliopsida</taxon>
        <taxon>eudicotyledons</taxon>
        <taxon>Gunneridae</taxon>
        <taxon>Pentapetalae</taxon>
        <taxon>rosids</taxon>
        <taxon>fabids</taxon>
        <taxon>Fabales</taxon>
        <taxon>Fabaceae</taxon>
        <taxon>Papilionoideae</taxon>
        <taxon>50 kb inversion clade</taxon>
        <taxon>NPAAA clade</taxon>
        <taxon>Hologalegina</taxon>
        <taxon>IRL clade</taxon>
        <taxon>Cicereae</taxon>
        <taxon>Cicer</taxon>
    </lineage>
</organism>
<dbReference type="EMBL" id="BK009400">
    <property type="protein sequence ID" value="DAA64989.1"/>
    <property type="molecule type" value="Genomic_DNA"/>
</dbReference>
<dbReference type="Pfam" id="PF07127">
    <property type="entry name" value="Nodulin_late"/>
    <property type="match status" value="1"/>
</dbReference>
<protein>
    <submittedName>
        <fullName evidence="3">Nodule cysteine-rich protein 15</fullName>
    </submittedName>
</protein>
<feature type="signal peptide" evidence="1">
    <location>
        <begin position="1"/>
        <end position="31"/>
    </location>
</feature>
<name>A0A0U8TRI1_CICAR</name>
<evidence type="ECO:0000256" key="1">
    <source>
        <dbReference type="SAM" id="SignalP"/>
    </source>
</evidence>
<gene>
    <name evidence="3" type="primary">NCR15</name>
</gene>
<evidence type="ECO:0000259" key="2">
    <source>
        <dbReference type="Pfam" id="PF07127"/>
    </source>
</evidence>
<keyword evidence="1" id="KW-0732">Signal</keyword>